<dbReference type="InterPro" id="IPR015001">
    <property type="entry name" value="DUF1850"/>
</dbReference>
<accession>A0A2P9HBN7</accession>
<dbReference type="EMBL" id="OOFM01000001">
    <property type="protein sequence ID" value="SPL61465.1"/>
    <property type="molecule type" value="Genomic_DNA"/>
</dbReference>
<organism evidence="1 2">
    <name type="scientific">Ochrobactrum soli</name>
    <dbReference type="NCBI Taxonomy" id="2448455"/>
    <lineage>
        <taxon>Bacteria</taxon>
        <taxon>Pseudomonadati</taxon>
        <taxon>Pseudomonadota</taxon>
        <taxon>Alphaproteobacteria</taxon>
        <taxon>Hyphomicrobiales</taxon>
        <taxon>Brucellaceae</taxon>
        <taxon>Brucella/Ochrobactrum group</taxon>
        <taxon>Ochrobactrum</taxon>
    </lineage>
</organism>
<protein>
    <submittedName>
        <fullName evidence="1">DUF1850 domain-containing protein</fullName>
    </submittedName>
</protein>
<evidence type="ECO:0000313" key="2">
    <source>
        <dbReference type="Proteomes" id="UP000246073"/>
    </source>
</evidence>
<dbReference type="Pfam" id="PF08905">
    <property type="entry name" value="DUF1850"/>
    <property type="match status" value="1"/>
</dbReference>
<proteinExistence type="predicted"/>
<name>A0A2P9HBN7_9HYPH</name>
<evidence type="ECO:0000313" key="1">
    <source>
        <dbReference type="EMBL" id="SPL61465.1"/>
    </source>
</evidence>
<dbReference type="AlphaFoldDB" id="A0A2P9HBN7"/>
<sequence>MAFLEVAAFRCRDIRLMAVCIATAGGVLKIAATSFVLSWTHSVEKVPWQESWNVSSQGLVLSEARIKGSGAGMDPPADAVLKDGWYVYHPAIPPRPEILLAASGKTSGGWTFCSKQQCMELGSSEEEPIHIQICK</sequence>
<gene>
    <name evidence="1" type="ORF">OHAE_4257</name>
</gene>
<dbReference type="Proteomes" id="UP000246073">
    <property type="component" value="Unassembled WGS sequence"/>
</dbReference>
<reference evidence="2" key="1">
    <citation type="submission" date="2017-12" db="EMBL/GenBank/DDBJ databases">
        <authorList>
            <person name="Diaz M."/>
        </authorList>
    </citation>
    <scope>NUCLEOTIDE SEQUENCE [LARGE SCALE GENOMIC DNA]</scope>
    <source>
        <strain evidence="2">FI11154</strain>
    </source>
</reference>